<keyword evidence="8 11" id="KW-0378">Hydrolase</keyword>
<keyword evidence="9 11" id="KW-0067">ATP-binding</keyword>
<evidence type="ECO:0000313" key="13">
    <source>
        <dbReference type="EMBL" id="MFC0564092.1"/>
    </source>
</evidence>
<dbReference type="EC" id="3.1.21.3" evidence="11"/>
<evidence type="ECO:0000256" key="2">
    <source>
        <dbReference type="ARBA" id="ARBA00008598"/>
    </source>
</evidence>
<dbReference type="Pfam" id="PF18766">
    <property type="entry name" value="SWI2_SNF2"/>
    <property type="match status" value="1"/>
</dbReference>
<dbReference type="EMBL" id="JBHLUE010000004">
    <property type="protein sequence ID" value="MFC0564092.1"/>
    <property type="molecule type" value="Genomic_DNA"/>
</dbReference>
<dbReference type="InterPro" id="IPR040980">
    <property type="entry name" value="SWI2_SNF2"/>
</dbReference>
<evidence type="ECO:0000313" key="14">
    <source>
        <dbReference type="Proteomes" id="UP001589894"/>
    </source>
</evidence>
<evidence type="ECO:0000256" key="7">
    <source>
        <dbReference type="ARBA" id="ARBA00022759"/>
    </source>
</evidence>
<evidence type="ECO:0000256" key="9">
    <source>
        <dbReference type="ARBA" id="ARBA00022840"/>
    </source>
</evidence>
<evidence type="ECO:0000256" key="4">
    <source>
        <dbReference type="ARBA" id="ARBA00022722"/>
    </source>
</evidence>
<sequence length="1086" mass="120587">MGSGSEYERVERPLVRQLIRMGWQHVEPDRSDPASVAGRTSFREVLLFERLRAAVRRINLDGDGNEWLDDGRINQAISQLTRPQATSLLEINEELTELLLRGAAVDGVDGWDGGRARTVHFIDWTSPDPLANNDFLVVNQFRVDPPGGRAPIWPDAVLFINGIPLVVVEAKSPTKPDPIGEAVEQLRRYANQRNSVEPEGSELLFHTNQFVVASSFETAKAGTFTGLAEHYAEWKTTAPTPEEDVAGSLSVAQLSSQQRLVAGMLHPARLLDLIRHFTLVMQPEERKIKVVARYQQYRAVRTTIERLLTGPTRAQDGEHDRRGGIIWHTQGSGKSLTMVFLVRAMRSHPALVGFKVVVVTDRKDLQKQLADTAELTGETVRTATKVAKAKELLATPGKALIFVMVQKYRNPQAKKTDDAALKNIGELDKSAEVLVLIDEAHRSHSNALHAALQKALPNAARVGFTGTPIIMGAKKKTHTIFGEYLDRYDIRQSEADGATVPILYEGRTTRGGINDADDIDEFIDLYGLTREQTEELKKRYATKRHVAEAEQLIAAKAANMLRHYVEVVLPNGFKAQVVATSRLATVRYRTAFLAARDALIAELDALDPAWKTADALERVDRLTAKRALLVRAWPHRDVVAQLDFVPVVSSRQNDKSPILEWTSGYEQVVDDFKKKKLPMPGVPADQTSPVAMLIVNAMLLTGFDAPREQVLYLDKAIREADLLQAIARVNRTTSGKSVGYIVDYYGVAHHLAQALEAYADDDIDGALTSLNDEVPRLAAAHAAVRQLFAGISDLSTVAAQDACVEALAEERLRARFEAALKAFNRSMEIVLPSDKALPYVADAKACGAIALLARRRYRDHTLFDVRVYGEKVRALIDAHVQSLGITQKIPPISITSADYAEKVSGLTSPRARASEMEHAIRHHIGERMDTDPAHYQRLSEHLEQIISQLRDQWEQLALALANFLPVVTSGRTEGSNGLEPGIEAPFHDLIAQELADYGRPVAAEIAGPLRQATIDVVHLIRDDIRLVGFWDNPHKREQLRRAIIARLDDSRLEDGSDLFKYAMLRPLADRLLELAKHNHHRLASSP</sequence>
<keyword evidence="7 13" id="KW-0255">Endonuclease</keyword>
<keyword evidence="5 11" id="KW-0547">Nucleotide-binding</keyword>
<dbReference type="Pfam" id="PF04313">
    <property type="entry name" value="HSDR_N"/>
    <property type="match status" value="1"/>
</dbReference>
<dbReference type="PROSITE" id="PS51192">
    <property type="entry name" value="HELICASE_ATP_BIND_1"/>
    <property type="match status" value="1"/>
</dbReference>
<evidence type="ECO:0000256" key="6">
    <source>
        <dbReference type="ARBA" id="ARBA00022747"/>
    </source>
</evidence>
<evidence type="ECO:0000256" key="1">
    <source>
        <dbReference type="ARBA" id="ARBA00000851"/>
    </source>
</evidence>
<evidence type="ECO:0000256" key="3">
    <source>
        <dbReference type="ARBA" id="ARBA00011296"/>
    </source>
</evidence>
<dbReference type="RefSeq" id="WP_377337032.1">
    <property type="nucleotide sequence ID" value="NZ_JBHLUE010000004.1"/>
</dbReference>
<dbReference type="SUPFAM" id="SSF52540">
    <property type="entry name" value="P-loop containing nucleoside triphosphate hydrolases"/>
    <property type="match status" value="1"/>
</dbReference>
<comment type="function">
    <text evidence="11">Subunit R is required for both nuclease and ATPase activities, but not for modification.</text>
</comment>
<dbReference type="InterPro" id="IPR007409">
    <property type="entry name" value="Restrct_endonuc_type1_HsdR_N"/>
</dbReference>
<dbReference type="GO" id="GO:0009035">
    <property type="term" value="F:type I site-specific deoxyribonuclease activity"/>
    <property type="evidence" value="ECO:0007669"/>
    <property type="project" value="UniProtKB-EC"/>
</dbReference>
<feature type="domain" description="Helicase ATP-binding" evidence="12">
    <location>
        <begin position="315"/>
        <end position="469"/>
    </location>
</feature>
<dbReference type="Gene3D" id="3.40.50.300">
    <property type="entry name" value="P-loop containing nucleotide triphosphate hydrolases"/>
    <property type="match status" value="2"/>
</dbReference>
<dbReference type="Gene3D" id="3.90.1570.50">
    <property type="match status" value="1"/>
</dbReference>
<comment type="similarity">
    <text evidence="2 11">Belongs to the HsdR family.</text>
</comment>
<evidence type="ECO:0000256" key="8">
    <source>
        <dbReference type="ARBA" id="ARBA00022801"/>
    </source>
</evidence>
<accession>A0ABV6NTI9</accession>
<dbReference type="PANTHER" id="PTHR30195:SF15">
    <property type="entry name" value="TYPE I RESTRICTION ENZYME HINDI ENDONUCLEASE SUBUNIT"/>
    <property type="match status" value="1"/>
</dbReference>
<keyword evidence="14" id="KW-1185">Reference proteome</keyword>
<evidence type="ECO:0000259" key="12">
    <source>
        <dbReference type="PROSITE" id="PS51192"/>
    </source>
</evidence>
<dbReference type="SMART" id="SM00487">
    <property type="entry name" value="DEXDc"/>
    <property type="match status" value="1"/>
</dbReference>
<dbReference type="PANTHER" id="PTHR30195">
    <property type="entry name" value="TYPE I SITE-SPECIFIC DEOXYRIBONUCLEASE PROTEIN SUBUNIT M AND R"/>
    <property type="match status" value="1"/>
</dbReference>
<evidence type="ECO:0000256" key="10">
    <source>
        <dbReference type="ARBA" id="ARBA00023125"/>
    </source>
</evidence>
<dbReference type="NCBIfam" id="TIGR00348">
    <property type="entry name" value="hsdR"/>
    <property type="match status" value="1"/>
</dbReference>
<organism evidence="13 14">
    <name type="scientific">Plantactinospora siamensis</name>
    <dbReference type="NCBI Taxonomy" id="555372"/>
    <lineage>
        <taxon>Bacteria</taxon>
        <taxon>Bacillati</taxon>
        <taxon>Actinomycetota</taxon>
        <taxon>Actinomycetes</taxon>
        <taxon>Micromonosporales</taxon>
        <taxon>Micromonosporaceae</taxon>
        <taxon>Plantactinospora</taxon>
    </lineage>
</organism>
<reference evidence="13 14" key="1">
    <citation type="submission" date="2024-09" db="EMBL/GenBank/DDBJ databases">
        <authorList>
            <person name="Sun Q."/>
            <person name="Mori K."/>
        </authorList>
    </citation>
    <scope>NUCLEOTIDE SEQUENCE [LARGE SCALE GENOMIC DNA]</scope>
    <source>
        <strain evidence="13 14">TBRC 2205</strain>
    </source>
</reference>
<dbReference type="CDD" id="cd18030">
    <property type="entry name" value="DEXHc_RE_I_HsdR"/>
    <property type="match status" value="1"/>
</dbReference>
<gene>
    <name evidence="13" type="ORF">ACFFHU_07915</name>
</gene>
<keyword evidence="4" id="KW-0540">Nuclease</keyword>
<proteinExistence type="inferred from homology"/>
<protein>
    <recommendedName>
        <fullName evidence="11">Type I restriction enzyme endonuclease subunit</fullName>
        <shortName evidence="11">R protein</shortName>
        <ecNumber evidence="11">3.1.21.3</ecNumber>
    </recommendedName>
</protein>
<comment type="catalytic activity">
    <reaction evidence="1 11">
        <text>Endonucleolytic cleavage of DNA to give random double-stranded fragments with terminal 5'-phosphates, ATP is simultaneously hydrolyzed.</text>
        <dbReference type="EC" id="3.1.21.3"/>
    </reaction>
</comment>
<evidence type="ECO:0000256" key="5">
    <source>
        <dbReference type="ARBA" id="ARBA00022741"/>
    </source>
</evidence>
<dbReference type="CDD" id="cd18800">
    <property type="entry name" value="SF2_C_EcoR124I-like"/>
    <property type="match status" value="1"/>
</dbReference>
<dbReference type="InterPro" id="IPR004473">
    <property type="entry name" value="Restrct_endonuc_typeI_HsdR"/>
</dbReference>
<comment type="caution">
    <text evidence="13">The sequence shown here is derived from an EMBL/GenBank/DDBJ whole genome shotgun (WGS) entry which is preliminary data.</text>
</comment>
<keyword evidence="10 11" id="KW-0238">DNA-binding</keyword>
<evidence type="ECO:0000256" key="11">
    <source>
        <dbReference type="RuleBase" id="RU364115"/>
    </source>
</evidence>
<dbReference type="InterPro" id="IPR027417">
    <property type="entry name" value="P-loop_NTPase"/>
</dbReference>
<dbReference type="Pfam" id="PF22679">
    <property type="entry name" value="T1R_D3-like"/>
    <property type="match status" value="1"/>
</dbReference>
<comment type="subunit">
    <text evidence="3 11">The type I restriction/modification system is composed of three polypeptides R, M and S.</text>
</comment>
<keyword evidence="6 11" id="KW-0680">Restriction system</keyword>
<dbReference type="InterPro" id="IPR055180">
    <property type="entry name" value="HsdR_RecA-like_helicase_dom_2"/>
</dbReference>
<dbReference type="CDD" id="cd22332">
    <property type="entry name" value="HsdR_N"/>
    <property type="match status" value="1"/>
</dbReference>
<dbReference type="InterPro" id="IPR051268">
    <property type="entry name" value="Type-I_R_enzyme_R_subunit"/>
</dbReference>
<dbReference type="Proteomes" id="UP001589894">
    <property type="component" value="Unassembled WGS sequence"/>
</dbReference>
<dbReference type="InterPro" id="IPR014001">
    <property type="entry name" value="Helicase_ATP-bd"/>
</dbReference>
<name>A0ABV6NTI9_9ACTN</name>